<dbReference type="InterPro" id="IPR000620">
    <property type="entry name" value="EamA_dom"/>
</dbReference>
<protein>
    <recommendedName>
        <fullName evidence="7">EamA domain-containing protein</fullName>
    </recommendedName>
</protein>
<feature type="transmembrane region" description="Helical" evidence="6">
    <location>
        <begin position="115"/>
        <end position="134"/>
    </location>
</feature>
<feature type="transmembrane region" description="Helical" evidence="6">
    <location>
        <begin position="209"/>
        <end position="230"/>
    </location>
</feature>
<feature type="domain" description="EamA" evidence="7">
    <location>
        <begin position="37"/>
        <end position="102"/>
    </location>
</feature>
<evidence type="ECO:0000256" key="4">
    <source>
        <dbReference type="ARBA" id="ARBA00023136"/>
    </source>
</evidence>
<gene>
    <name evidence="8" type="primary">ABSGL_09600.1 scaffold 11483</name>
</gene>
<keyword evidence="2 6" id="KW-0812">Transmembrane</keyword>
<feature type="transmembrane region" description="Helical" evidence="6">
    <location>
        <begin position="146"/>
        <end position="169"/>
    </location>
</feature>
<keyword evidence="3 6" id="KW-1133">Transmembrane helix</keyword>
<dbReference type="PANTHER" id="PTHR23051">
    <property type="entry name" value="SOLUTE CARRIER FAMILY 35, MEMBER F5"/>
    <property type="match status" value="1"/>
</dbReference>
<evidence type="ECO:0000256" key="5">
    <source>
        <dbReference type="SAM" id="MobiDB-lite"/>
    </source>
</evidence>
<accession>A0A163JV72</accession>
<evidence type="ECO:0000256" key="6">
    <source>
        <dbReference type="SAM" id="Phobius"/>
    </source>
</evidence>
<comment type="subcellular location">
    <subcellularLocation>
        <location evidence="1">Membrane</location>
        <topology evidence="1">Multi-pass membrane protein</topology>
    </subcellularLocation>
</comment>
<dbReference type="STRING" id="4829.A0A163JV72"/>
<sequence length="276" mass="30619">MMTERLLAEEDKEDEDNGETDGIPLTLAETIRVSASFCLLWFVANYCTNASLAYTTVGSSTILSSMSGLFTLVFGVLFKVERFHWLKMVSVGVSSLGVVLVSWSDHLGHKLVGDLFALTGAVFYGCYTVLLKRWIGDESRISMPTFFGFVGLINVLVLWPVFFVLDWTGIEPFSWPSSSTLWTLISVNAFIGTFLSDYLWLVSMLMTTPLVVTLGITLTVPLALIGDIILKHILPGIQYLLGACLVVAGFFLVNIDTLHDERNQQDTMEMITCEEV</sequence>
<dbReference type="GO" id="GO:0000329">
    <property type="term" value="C:fungal-type vacuole membrane"/>
    <property type="evidence" value="ECO:0007669"/>
    <property type="project" value="TreeGrafter"/>
</dbReference>
<dbReference type="AlphaFoldDB" id="A0A163JV72"/>
<evidence type="ECO:0000313" key="8">
    <source>
        <dbReference type="EMBL" id="SAM03754.1"/>
    </source>
</evidence>
<dbReference type="Pfam" id="PF00892">
    <property type="entry name" value="EamA"/>
    <property type="match status" value="1"/>
</dbReference>
<keyword evidence="9" id="KW-1185">Reference proteome</keyword>
<dbReference type="Proteomes" id="UP000078561">
    <property type="component" value="Unassembled WGS sequence"/>
</dbReference>
<proteinExistence type="predicted"/>
<feature type="transmembrane region" description="Helical" evidence="6">
    <location>
        <begin position="85"/>
        <end position="103"/>
    </location>
</feature>
<dbReference type="EMBL" id="LT554264">
    <property type="protein sequence ID" value="SAM03754.1"/>
    <property type="molecule type" value="Genomic_DNA"/>
</dbReference>
<evidence type="ECO:0000259" key="7">
    <source>
        <dbReference type="Pfam" id="PF00892"/>
    </source>
</evidence>
<feature type="transmembrane region" description="Helical" evidence="6">
    <location>
        <begin position="52"/>
        <end position="78"/>
    </location>
</feature>
<dbReference type="OMA" id="TIAHADY"/>
<evidence type="ECO:0000313" key="9">
    <source>
        <dbReference type="Proteomes" id="UP000078561"/>
    </source>
</evidence>
<feature type="transmembrane region" description="Helical" evidence="6">
    <location>
        <begin position="236"/>
        <end position="255"/>
    </location>
</feature>
<dbReference type="OrthoDB" id="1436450at2759"/>
<dbReference type="FunCoup" id="A0A163JV72">
    <property type="interactions" value="175"/>
</dbReference>
<evidence type="ECO:0000256" key="2">
    <source>
        <dbReference type="ARBA" id="ARBA00022692"/>
    </source>
</evidence>
<dbReference type="PANTHER" id="PTHR23051:SF0">
    <property type="entry name" value="SOLUTE CARRIER FAMILY 35 MEMBER F5"/>
    <property type="match status" value="1"/>
</dbReference>
<keyword evidence="4 6" id="KW-0472">Membrane</keyword>
<dbReference type="InterPro" id="IPR037185">
    <property type="entry name" value="EmrE-like"/>
</dbReference>
<dbReference type="SUPFAM" id="SSF103481">
    <property type="entry name" value="Multidrug resistance efflux transporter EmrE"/>
    <property type="match status" value="1"/>
</dbReference>
<feature type="transmembrane region" description="Helical" evidence="6">
    <location>
        <begin position="181"/>
        <end position="202"/>
    </location>
</feature>
<dbReference type="InParanoid" id="A0A163JV72"/>
<reference evidence="8" key="1">
    <citation type="submission" date="2016-04" db="EMBL/GenBank/DDBJ databases">
        <authorList>
            <person name="Evans L.H."/>
            <person name="Alamgir A."/>
            <person name="Owens N."/>
            <person name="Weber N.D."/>
            <person name="Virtaneva K."/>
            <person name="Barbian K."/>
            <person name="Babar A."/>
            <person name="Rosenke K."/>
        </authorList>
    </citation>
    <scope>NUCLEOTIDE SEQUENCE [LARGE SCALE GENOMIC DNA]</scope>
    <source>
        <strain evidence="8">CBS 101.48</strain>
    </source>
</reference>
<organism evidence="8">
    <name type="scientific">Absidia glauca</name>
    <name type="common">Pin mould</name>
    <dbReference type="NCBI Taxonomy" id="4829"/>
    <lineage>
        <taxon>Eukaryota</taxon>
        <taxon>Fungi</taxon>
        <taxon>Fungi incertae sedis</taxon>
        <taxon>Mucoromycota</taxon>
        <taxon>Mucoromycotina</taxon>
        <taxon>Mucoromycetes</taxon>
        <taxon>Mucorales</taxon>
        <taxon>Cunninghamellaceae</taxon>
        <taxon>Absidia</taxon>
    </lineage>
</organism>
<feature type="compositionally biased region" description="Acidic residues" evidence="5">
    <location>
        <begin position="10"/>
        <end position="19"/>
    </location>
</feature>
<name>A0A163JV72_ABSGL</name>
<feature type="region of interest" description="Disordered" evidence="5">
    <location>
        <begin position="1"/>
        <end position="21"/>
    </location>
</feature>
<evidence type="ECO:0000256" key="3">
    <source>
        <dbReference type="ARBA" id="ARBA00022989"/>
    </source>
</evidence>
<evidence type="ECO:0000256" key="1">
    <source>
        <dbReference type="ARBA" id="ARBA00004141"/>
    </source>
</evidence>